<evidence type="ECO:0000256" key="3">
    <source>
        <dbReference type="ARBA" id="ARBA00022692"/>
    </source>
</evidence>
<evidence type="ECO:0000256" key="6">
    <source>
        <dbReference type="SAM" id="MobiDB-lite"/>
    </source>
</evidence>
<feature type="transmembrane region" description="Helical" evidence="7">
    <location>
        <begin position="30"/>
        <end position="49"/>
    </location>
</feature>
<dbReference type="Proteomes" id="UP001470809">
    <property type="component" value="Plasmid pSS1-5"/>
</dbReference>
<dbReference type="PANTHER" id="PTHR30482:SF20">
    <property type="entry name" value="HIGH-AFFINITY BRANCHED-CHAIN AMINO ACID TRANSPORT SYSTEM PERMEASE PROTEIN LIVM"/>
    <property type="match status" value="1"/>
</dbReference>
<feature type="transmembrane region" description="Helical" evidence="7">
    <location>
        <begin position="61"/>
        <end position="79"/>
    </location>
</feature>
<dbReference type="GO" id="GO:0005886">
    <property type="term" value="C:plasma membrane"/>
    <property type="evidence" value="ECO:0007669"/>
    <property type="project" value="UniProtKB-SubCell"/>
</dbReference>
<feature type="transmembrane region" description="Helical" evidence="7">
    <location>
        <begin position="231"/>
        <end position="252"/>
    </location>
</feature>
<name>A0AAN0M6N8_9RHOB</name>
<keyword evidence="9" id="KW-1185">Reference proteome</keyword>
<feature type="transmembrane region" description="Helical" evidence="7">
    <location>
        <begin position="258"/>
        <end position="280"/>
    </location>
</feature>
<keyword evidence="4 7" id="KW-1133">Transmembrane helix</keyword>
<evidence type="ECO:0000256" key="2">
    <source>
        <dbReference type="ARBA" id="ARBA00022475"/>
    </source>
</evidence>
<keyword evidence="8" id="KW-0614">Plasmid</keyword>
<evidence type="ECO:0000256" key="5">
    <source>
        <dbReference type="ARBA" id="ARBA00023136"/>
    </source>
</evidence>
<dbReference type="PANTHER" id="PTHR30482">
    <property type="entry name" value="HIGH-AFFINITY BRANCHED-CHAIN AMINO ACID TRANSPORT SYSTEM PERMEASE"/>
    <property type="match status" value="1"/>
</dbReference>
<evidence type="ECO:0000256" key="4">
    <source>
        <dbReference type="ARBA" id="ARBA00022989"/>
    </source>
</evidence>
<gene>
    <name evidence="8" type="ORF">AABB31_00770</name>
</gene>
<proteinExistence type="predicted"/>
<dbReference type="RefSeq" id="WP_342075018.1">
    <property type="nucleotide sequence ID" value="NZ_CP151764.2"/>
</dbReference>
<evidence type="ECO:0000256" key="7">
    <source>
        <dbReference type="SAM" id="Phobius"/>
    </source>
</evidence>
<dbReference type="KEGG" id="yrh:AABB31_00770"/>
<feature type="compositionally biased region" description="Basic and acidic residues" evidence="6">
    <location>
        <begin position="332"/>
        <end position="352"/>
    </location>
</feature>
<feature type="region of interest" description="Disordered" evidence="6">
    <location>
        <begin position="323"/>
        <end position="352"/>
    </location>
</feature>
<keyword evidence="3 7" id="KW-0812">Transmembrane</keyword>
<feature type="transmembrane region" description="Helical" evidence="7">
    <location>
        <begin position="181"/>
        <end position="199"/>
    </location>
</feature>
<comment type="subcellular location">
    <subcellularLocation>
        <location evidence="1">Cell membrane</location>
        <topology evidence="1">Multi-pass membrane protein</topology>
    </subcellularLocation>
</comment>
<evidence type="ECO:0000313" key="9">
    <source>
        <dbReference type="Proteomes" id="UP001470809"/>
    </source>
</evidence>
<dbReference type="GO" id="GO:0015658">
    <property type="term" value="F:branched-chain amino acid transmembrane transporter activity"/>
    <property type="evidence" value="ECO:0007669"/>
    <property type="project" value="InterPro"/>
</dbReference>
<reference evidence="8" key="1">
    <citation type="submission" date="2024-08" db="EMBL/GenBank/DDBJ databases">
        <title>Phylogenomic analyses of a clade within the roseobacter group suggest taxonomic reassignments of species of the genera Aestuariivita, Citreicella, Loktanella, Nautella, Pelagibaca, Ruegeria, Thalassobius, Thiobacimonas and Tropicibacter, and the proposal o.</title>
        <authorList>
            <person name="Jeon C.O."/>
        </authorList>
    </citation>
    <scope>NUCLEOTIDE SEQUENCE</scope>
    <source>
        <strain evidence="8">SS1-5</strain>
        <plasmid evidence="8">pSS1-5</plasmid>
    </source>
</reference>
<dbReference type="InterPro" id="IPR043428">
    <property type="entry name" value="LivM-like"/>
</dbReference>
<geneLocation type="plasmid" evidence="8 9">
    <name>pSS1-5</name>
</geneLocation>
<evidence type="ECO:0000313" key="8">
    <source>
        <dbReference type="EMBL" id="WZU65680.1"/>
    </source>
</evidence>
<feature type="transmembrane region" description="Helical" evidence="7">
    <location>
        <begin position="205"/>
        <end position="224"/>
    </location>
</feature>
<dbReference type="InterPro" id="IPR001851">
    <property type="entry name" value="ABC_transp_permease"/>
</dbReference>
<keyword evidence="5 7" id="KW-0472">Membrane</keyword>
<sequence>MAYLIFSLSLLLIYLGLALALHIQFGLLGVANFGVVGFWGVGMYAMGVFQVQLDLSFVDAFVIVAVLSAAVSWLMGWLVLRLDPQATLCATIAFAAIVALLIVTEKWMTMGVVGLGTIRYPIRIGDGTEYLYFAFLLALVVGMQVLVLRLHKSPTGRLLQAIRDNEELCASLGKDTFRIKMFWFVAASVAMCLLGALSAPLNQFLTPNMIVPSVTFAVWIALVLGGKEHSLGAMVGVFVTFGIFDILIETYAPVSPEFAVVVPNLKLFLYGLLLMAVLVFRPTGFLAPTTPPEQVWDSLRTTMKTGSGTALTIAQKGIKALDGAVNPKSPISKKDASNPAADKADKDGGAAS</sequence>
<accession>A0AAN0M6N8</accession>
<dbReference type="EMBL" id="CP151764">
    <property type="protein sequence ID" value="WZU65680.1"/>
    <property type="molecule type" value="Genomic_DNA"/>
</dbReference>
<dbReference type="Pfam" id="PF02653">
    <property type="entry name" value="BPD_transp_2"/>
    <property type="match status" value="1"/>
</dbReference>
<dbReference type="AlphaFoldDB" id="A0AAN0M6N8"/>
<organism evidence="8 9">
    <name type="scientific">Yoonia rhodophyticola</name>
    <dbReference type="NCBI Taxonomy" id="3137370"/>
    <lineage>
        <taxon>Bacteria</taxon>
        <taxon>Pseudomonadati</taxon>
        <taxon>Pseudomonadota</taxon>
        <taxon>Alphaproteobacteria</taxon>
        <taxon>Rhodobacterales</taxon>
        <taxon>Paracoccaceae</taxon>
        <taxon>Yoonia</taxon>
    </lineage>
</organism>
<evidence type="ECO:0000256" key="1">
    <source>
        <dbReference type="ARBA" id="ARBA00004651"/>
    </source>
</evidence>
<keyword evidence="2" id="KW-1003">Cell membrane</keyword>
<protein>
    <submittedName>
        <fullName evidence="8">Branched-chain amino acid ABC transporter permease</fullName>
    </submittedName>
</protein>
<dbReference type="CDD" id="cd06581">
    <property type="entry name" value="TM_PBP1_LivM_like"/>
    <property type="match status" value="1"/>
</dbReference>
<feature type="transmembrane region" description="Helical" evidence="7">
    <location>
        <begin position="130"/>
        <end position="150"/>
    </location>
</feature>